<dbReference type="InterPro" id="IPR031259">
    <property type="entry name" value="ILBP"/>
</dbReference>
<evidence type="ECO:0000259" key="2">
    <source>
        <dbReference type="Pfam" id="PF00061"/>
    </source>
</evidence>
<keyword evidence="4" id="KW-1185">Reference proteome</keyword>
<comment type="similarity">
    <text evidence="1">Belongs to the calycin superfamily. Fatty-acid binding protein (FABP) family.</text>
</comment>
<proteinExistence type="inferred from homology"/>
<dbReference type="SUPFAM" id="SSF50814">
    <property type="entry name" value="Lipocalins"/>
    <property type="match status" value="1"/>
</dbReference>
<dbReference type="InterPro" id="IPR000566">
    <property type="entry name" value="Lipocln_cytosolic_FA-bd_dom"/>
</dbReference>
<evidence type="ECO:0000313" key="3">
    <source>
        <dbReference type="Ensembl" id="ENSGWIP00000021473.1"/>
    </source>
</evidence>
<organism evidence="3 4">
    <name type="scientific">Gouania willdenowi</name>
    <name type="common">Blunt-snouted clingfish</name>
    <name type="synonym">Lepadogaster willdenowi</name>
    <dbReference type="NCBI Taxonomy" id="441366"/>
    <lineage>
        <taxon>Eukaryota</taxon>
        <taxon>Metazoa</taxon>
        <taxon>Chordata</taxon>
        <taxon>Craniata</taxon>
        <taxon>Vertebrata</taxon>
        <taxon>Euteleostomi</taxon>
        <taxon>Actinopterygii</taxon>
        <taxon>Neopterygii</taxon>
        <taxon>Teleostei</taxon>
        <taxon>Neoteleostei</taxon>
        <taxon>Acanthomorphata</taxon>
        <taxon>Ovalentaria</taxon>
        <taxon>Blenniimorphae</taxon>
        <taxon>Blenniiformes</taxon>
        <taxon>Gobiesocoidei</taxon>
        <taxon>Gobiesocidae</taxon>
        <taxon>Gobiesocinae</taxon>
        <taxon>Gouania</taxon>
    </lineage>
</organism>
<evidence type="ECO:0000256" key="1">
    <source>
        <dbReference type="ARBA" id="ARBA00008390"/>
    </source>
</evidence>
<dbReference type="AlphaFoldDB" id="A0A8C5EIH1"/>
<feature type="domain" description="Lipocalin/cytosolic fatty-acid binding" evidence="2">
    <location>
        <begin position="23"/>
        <end position="129"/>
    </location>
</feature>
<dbReference type="Ensembl" id="ENSGWIT00000023555.1">
    <property type="protein sequence ID" value="ENSGWIP00000021473.1"/>
    <property type="gene ID" value="ENSGWIG00000011585.1"/>
</dbReference>
<name>A0A8C5EIH1_GOUWI</name>
<reference evidence="3" key="2">
    <citation type="submission" date="2025-08" db="UniProtKB">
        <authorList>
            <consortium name="Ensembl"/>
        </authorList>
    </citation>
    <scope>IDENTIFICATION</scope>
</reference>
<dbReference type="InterPro" id="IPR000463">
    <property type="entry name" value="Fatty_acid-bd"/>
</dbReference>
<gene>
    <name evidence="3" type="primary">fabp4b</name>
</gene>
<dbReference type="PRINTS" id="PR00178">
    <property type="entry name" value="FATTYACIDBP"/>
</dbReference>
<accession>A0A8C5EIH1</accession>
<protein>
    <submittedName>
        <fullName evidence="3">Fatty acid-binding protein, adipocyte-like</fullName>
    </submittedName>
</protein>
<evidence type="ECO:0000313" key="4">
    <source>
        <dbReference type="Proteomes" id="UP000694680"/>
    </source>
</evidence>
<dbReference type="Gene3D" id="2.40.128.20">
    <property type="match status" value="1"/>
</dbReference>
<dbReference type="GO" id="GO:0008289">
    <property type="term" value="F:lipid binding"/>
    <property type="evidence" value="ECO:0007669"/>
    <property type="project" value="InterPro"/>
</dbReference>
<dbReference type="InterPro" id="IPR012674">
    <property type="entry name" value="Calycin"/>
</dbReference>
<reference evidence="3" key="1">
    <citation type="submission" date="2020-06" db="EMBL/GenBank/DDBJ databases">
        <authorList>
            <consortium name="Wellcome Sanger Institute Data Sharing"/>
        </authorList>
    </citation>
    <scope>NUCLEOTIDE SEQUENCE [LARGE SCALE GENOMIC DNA]</scope>
</reference>
<reference evidence="3" key="3">
    <citation type="submission" date="2025-09" db="UniProtKB">
        <authorList>
            <consortium name="Ensembl"/>
        </authorList>
    </citation>
    <scope>IDENTIFICATION</scope>
</reference>
<sequence length="131" mass="14836">PQLKPHDTLDSTVNYFVPPFIAGVGFPTRQMGMLAKPDLIISVGDDQVITMKSESTFKNTEIQFKLDEVFDETTADGRNTKTTFNLSNGKLVQEQVWEDKKTTLEREIEDGKLIKCFMDDVVAVRTYERAA</sequence>
<dbReference type="Pfam" id="PF00061">
    <property type="entry name" value="Lipocalin"/>
    <property type="match status" value="1"/>
</dbReference>
<dbReference type="PANTHER" id="PTHR11955">
    <property type="entry name" value="FATTY ACID BINDING PROTEIN"/>
    <property type="match status" value="1"/>
</dbReference>
<dbReference type="Proteomes" id="UP000694680">
    <property type="component" value="Chromosome 16"/>
</dbReference>